<gene>
    <name evidence="1" type="ORF">O1611_g8976</name>
</gene>
<proteinExistence type="predicted"/>
<evidence type="ECO:0000313" key="1">
    <source>
        <dbReference type="EMBL" id="KAJ8124664.1"/>
    </source>
</evidence>
<dbReference type="EMBL" id="JAPUUL010002858">
    <property type="protein sequence ID" value="KAJ8124664.1"/>
    <property type="molecule type" value="Genomic_DNA"/>
</dbReference>
<sequence length="83" mass="9303">MPFFSPVKFLVFPFAFLVALPLALAAGATTILAFLVLFLRLFLVYFDVGLETLRYILIGNATQARSITVRNPRIALIVTRRES</sequence>
<comment type="caution">
    <text evidence="1">The sequence shown here is derived from an EMBL/GenBank/DDBJ whole genome shotgun (WGS) entry which is preliminary data.</text>
</comment>
<keyword evidence="2" id="KW-1185">Reference proteome</keyword>
<evidence type="ECO:0000313" key="2">
    <source>
        <dbReference type="Proteomes" id="UP001153332"/>
    </source>
</evidence>
<accession>A0ACC2JB72</accession>
<reference evidence="1" key="1">
    <citation type="submission" date="2022-12" db="EMBL/GenBank/DDBJ databases">
        <title>Genome Sequence of Lasiodiplodia mahajangana.</title>
        <authorList>
            <person name="Buettner E."/>
        </authorList>
    </citation>
    <scope>NUCLEOTIDE SEQUENCE</scope>
    <source>
        <strain evidence="1">VT137</strain>
    </source>
</reference>
<name>A0ACC2JB72_9PEZI</name>
<protein>
    <submittedName>
        <fullName evidence="1">Uncharacterized protein</fullName>
    </submittedName>
</protein>
<dbReference type="Proteomes" id="UP001153332">
    <property type="component" value="Unassembled WGS sequence"/>
</dbReference>
<organism evidence="1 2">
    <name type="scientific">Lasiodiplodia mahajangana</name>
    <dbReference type="NCBI Taxonomy" id="1108764"/>
    <lineage>
        <taxon>Eukaryota</taxon>
        <taxon>Fungi</taxon>
        <taxon>Dikarya</taxon>
        <taxon>Ascomycota</taxon>
        <taxon>Pezizomycotina</taxon>
        <taxon>Dothideomycetes</taxon>
        <taxon>Dothideomycetes incertae sedis</taxon>
        <taxon>Botryosphaeriales</taxon>
        <taxon>Botryosphaeriaceae</taxon>
        <taxon>Lasiodiplodia</taxon>
    </lineage>
</organism>